<name>A0A974S3V4_9SPHN</name>
<evidence type="ECO:0000256" key="1">
    <source>
        <dbReference type="SAM" id="MobiDB-lite"/>
    </source>
</evidence>
<dbReference type="RefSeq" id="WP_202092924.1">
    <property type="nucleotide sequence ID" value="NZ_CP061035.1"/>
</dbReference>
<protein>
    <submittedName>
        <fullName evidence="2">Uncharacterized protein</fullName>
    </submittedName>
</protein>
<dbReference type="KEGG" id="sari:H5J25_16355"/>
<dbReference type="AlphaFoldDB" id="A0A974S3V4"/>
<gene>
    <name evidence="2" type="ORF">H5J25_16355</name>
</gene>
<organism evidence="2 3">
    <name type="scientific">Sphingomonas aliaeris</name>
    <dbReference type="NCBI Taxonomy" id="2759526"/>
    <lineage>
        <taxon>Bacteria</taxon>
        <taxon>Pseudomonadati</taxon>
        <taxon>Pseudomonadota</taxon>
        <taxon>Alphaproteobacteria</taxon>
        <taxon>Sphingomonadales</taxon>
        <taxon>Sphingomonadaceae</taxon>
        <taxon>Sphingomonas</taxon>
    </lineage>
</organism>
<dbReference type="Proteomes" id="UP000595894">
    <property type="component" value="Chromosome"/>
</dbReference>
<evidence type="ECO:0000313" key="2">
    <source>
        <dbReference type="EMBL" id="QQV76932.1"/>
    </source>
</evidence>
<accession>A0A974S3V4</accession>
<dbReference type="EMBL" id="CP061035">
    <property type="protein sequence ID" value="QQV76932.1"/>
    <property type="molecule type" value="Genomic_DNA"/>
</dbReference>
<sequence length="100" mass="10773">MKLTAKFDTRREAEMTVERLVQQFEIDREKVAIVADGDENTAGVAEAGSDNKAGEPSPEARDDAELNGRVVVTVEVADDATASEVRAAFNEFDASEQAAQ</sequence>
<proteinExistence type="predicted"/>
<feature type="region of interest" description="Disordered" evidence="1">
    <location>
        <begin position="37"/>
        <end position="64"/>
    </location>
</feature>
<evidence type="ECO:0000313" key="3">
    <source>
        <dbReference type="Proteomes" id="UP000595894"/>
    </source>
</evidence>
<reference evidence="3" key="1">
    <citation type="submission" date="2020-09" db="EMBL/GenBank/DDBJ databases">
        <title>Sphingomonas sp., a new species isolated from pork steak.</title>
        <authorList>
            <person name="Heidler von Heilborn D."/>
        </authorList>
    </citation>
    <scope>NUCLEOTIDE SEQUENCE [LARGE SCALE GENOMIC DNA]</scope>
</reference>
<keyword evidence="3" id="KW-1185">Reference proteome</keyword>